<dbReference type="SUPFAM" id="SSF63712">
    <property type="entry name" value="Nicotinic receptor ligand binding domain-like"/>
    <property type="match status" value="1"/>
</dbReference>
<evidence type="ECO:0000256" key="2">
    <source>
        <dbReference type="ARBA" id="ARBA00022692"/>
    </source>
</evidence>
<evidence type="ECO:0000313" key="9">
    <source>
        <dbReference type="RefSeq" id="XP_033816879.1"/>
    </source>
</evidence>
<dbReference type="Proteomes" id="UP000515159">
    <property type="component" value="Chromosome 10"/>
</dbReference>
<evidence type="ECO:0000256" key="5">
    <source>
        <dbReference type="ARBA" id="ARBA00034430"/>
    </source>
</evidence>
<proteinExistence type="predicted"/>
<comment type="catalytic activity">
    <reaction evidence="6">
        <text>Na(+)(in) = Na(+)(out)</text>
        <dbReference type="Rhea" id="RHEA:34963"/>
        <dbReference type="ChEBI" id="CHEBI:29101"/>
    </reaction>
</comment>
<keyword evidence="3" id="KW-1133">Transmembrane helix</keyword>
<evidence type="ECO:0000256" key="4">
    <source>
        <dbReference type="ARBA" id="ARBA00023136"/>
    </source>
</evidence>
<dbReference type="OrthoDB" id="9907122at2759"/>
<dbReference type="InterPro" id="IPR006201">
    <property type="entry name" value="Neur_channel"/>
</dbReference>
<evidence type="ECO:0000313" key="8">
    <source>
        <dbReference type="Proteomes" id="UP000515159"/>
    </source>
</evidence>
<dbReference type="Pfam" id="PF02931">
    <property type="entry name" value="Neur_chan_LBD"/>
    <property type="match status" value="1"/>
</dbReference>
<evidence type="ECO:0000256" key="1">
    <source>
        <dbReference type="ARBA" id="ARBA00004141"/>
    </source>
</evidence>
<dbReference type="Gene3D" id="2.70.170.10">
    <property type="entry name" value="Neurotransmitter-gated ion-channel ligand-binding domain"/>
    <property type="match status" value="1"/>
</dbReference>
<dbReference type="InterPro" id="IPR018000">
    <property type="entry name" value="Neurotransmitter_ion_chnl_CS"/>
</dbReference>
<dbReference type="GO" id="GO:0005230">
    <property type="term" value="F:extracellular ligand-gated monoatomic ion channel activity"/>
    <property type="evidence" value="ECO:0007669"/>
    <property type="project" value="InterPro"/>
</dbReference>
<gene>
    <name evidence="9" type="primary">LOC117367906</name>
</gene>
<comment type="catalytic activity">
    <reaction evidence="5">
        <text>K(+)(in) = K(+)(out)</text>
        <dbReference type="Rhea" id="RHEA:29463"/>
        <dbReference type="ChEBI" id="CHEBI:29103"/>
    </reaction>
</comment>
<dbReference type="InterPro" id="IPR036719">
    <property type="entry name" value="Neuro-gated_channel_TM_sf"/>
</dbReference>
<evidence type="ECO:0000256" key="6">
    <source>
        <dbReference type="ARBA" id="ARBA00036239"/>
    </source>
</evidence>
<keyword evidence="2" id="KW-0812">Transmembrane</keyword>
<sequence length="223" mass="25259">MSRLFGSAQLSPVTVSWLISVLETRVIQLALVEFQSLLEAKVGEDKAPKMPYLVLKHDGTMMASNPHQLILACNLDINKFPFDSQMCEISVSLWLHTAKEVRLRFLQNPTEITKESQDLYLSSGEWNFTKINIIKENLTDVEVYPVIVYKISMERRPVLHVLNLILPTACFLSMDIFISSIPEHYDDKISFKITLILGVSVLSLILNEILPITSTNPPLIGIF</sequence>
<dbReference type="GO" id="GO:0016020">
    <property type="term" value="C:membrane"/>
    <property type="evidence" value="ECO:0007669"/>
    <property type="project" value="UniProtKB-SubCell"/>
</dbReference>
<dbReference type="PROSITE" id="PS00236">
    <property type="entry name" value="NEUROTR_ION_CHANNEL"/>
    <property type="match status" value="1"/>
</dbReference>
<keyword evidence="4" id="KW-0472">Membrane</keyword>
<keyword evidence="8" id="KW-1185">Reference proteome</keyword>
<dbReference type="InterPro" id="IPR036734">
    <property type="entry name" value="Neur_chan_lig-bd_sf"/>
</dbReference>
<evidence type="ECO:0000259" key="7">
    <source>
        <dbReference type="Pfam" id="PF02931"/>
    </source>
</evidence>
<dbReference type="InParanoid" id="A0A6P8SET0"/>
<accession>A0A6P8SET0</accession>
<dbReference type="AlphaFoldDB" id="A0A6P8SET0"/>
<dbReference type="InterPro" id="IPR006202">
    <property type="entry name" value="Neur_chan_lig-bd"/>
</dbReference>
<evidence type="ECO:0000256" key="3">
    <source>
        <dbReference type="ARBA" id="ARBA00022989"/>
    </source>
</evidence>
<comment type="subcellular location">
    <subcellularLocation>
        <location evidence="1">Membrane</location>
        <topology evidence="1">Multi-pass membrane protein</topology>
    </subcellularLocation>
</comment>
<dbReference type="KEGG" id="gsh:117367906"/>
<feature type="domain" description="Neurotransmitter-gated ion-channel ligand-binding" evidence="7">
    <location>
        <begin position="43"/>
        <end position="157"/>
    </location>
</feature>
<name>A0A6P8SET0_GEOSA</name>
<protein>
    <submittedName>
        <fullName evidence="9">5-hydroxytryptamine receptor 3A-like</fullName>
    </submittedName>
</protein>
<organism evidence="8 9">
    <name type="scientific">Geotrypetes seraphini</name>
    <name type="common">Gaboon caecilian</name>
    <name type="synonym">Caecilia seraphini</name>
    <dbReference type="NCBI Taxonomy" id="260995"/>
    <lineage>
        <taxon>Eukaryota</taxon>
        <taxon>Metazoa</taxon>
        <taxon>Chordata</taxon>
        <taxon>Craniata</taxon>
        <taxon>Vertebrata</taxon>
        <taxon>Euteleostomi</taxon>
        <taxon>Amphibia</taxon>
        <taxon>Gymnophiona</taxon>
        <taxon>Geotrypetes</taxon>
    </lineage>
</organism>
<dbReference type="GO" id="GO:0004888">
    <property type="term" value="F:transmembrane signaling receptor activity"/>
    <property type="evidence" value="ECO:0007669"/>
    <property type="project" value="InterPro"/>
</dbReference>
<dbReference type="InterPro" id="IPR038050">
    <property type="entry name" value="Neuro_actylchol_rec"/>
</dbReference>
<dbReference type="SUPFAM" id="SSF90112">
    <property type="entry name" value="Neurotransmitter-gated ion-channel transmembrane pore"/>
    <property type="match status" value="1"/>
</dbReference>
<dbReference type="PANTHER" id="PTHR18945">
    <property type="entry name" value="NEUROTRANSMITTER GATED ION CHANNEL"/>
    <property type="match status" value="1"/>
</dbReference>
<dbReference type="RefSeq" id="XP_033816879.1">
    <property type="nucleotide sequence ID" value="XM_033960988.1"/>
</dbReference>
<reference evidence="9" key="1">
    <citation type="submission" date="2025-08" db="UniProtKB">
        <authorList>
            <consortium name="RefSeq"/>
        </authorList>
    </citation>
    <scope>IDENTIFICATION</scope>
</reference>
<dbReference type="Gene3D" id="1.20.58.390">
    <property type="entry name" value="Neurotransmitter-gated ion-channel transmembrane domain"/>
    <property type="match status" value="1"/>
</dbReference>
<dbReference type="GeneID" id="117367906"/>